<dbReference type="InterPro" id="IPR035516">
    <property type="entry name" value="Gyrase/topoIV_suA_C"/>
</dbReference>
<accession>A0AB35U296</accession>
<reference evidence="12 13" key="1">
    <citation type="submission" date="2022-03" db="EMBL/GenBank/DDBJ databases">
        <title>Novel taxa within the pig intestine.</title>
        <authorList>
            <person name="Wylensek D."/>
            <person name="Bishof K."/>
            <person name="Afrizal A."/>
            <person name="Clavel T."/>
        </authorList>
    </citation>
    <scope>NUCLEOTIDE SEQUENCE [LARGE SCALE GENOMIC DNA]</scope>
    <source>
        <strain evidence="12 13">CLA-KB-P133</strain>
    </source>
</reference>
<proteinExistence type="inferred from homology"/>
<dbReference type="RefSeq" id="WP_370595411.1">
    <property type="nucleotide sequence ID" value="NZ_JALBUR010000002.1"/>
</dbReference>
<dbReference type="GO" id="GO:0034335">
    <property type="term" value="F:DNA negative supercoiling activity"/>
    <property type="evidence" value="ECO:0007669"/>
    <property type="project" value="UniProtKB-ARBA"/>
</dbReference>
<evidence type="ECO:0000256" key="3">
    <source>
        <dbReference type="ARBA" id="ARBA00022741"/>
    </source>
</evidence>
<comment type="similarity">
    <text evidence="2 8">Belongs to the type II topoisomerase GyrA/ParC subunit family.</text>
</comment>
<dbReference type="EMBL" id="JALBUR010000002">
    <property type="protein sequence ID" value="MDX8418804.1"/>
    <property type="molecule type" value="Genomic_DNA"/>
</dbReference>
<dbReference type="Gene3D" id="3.30.1360.40">
    <property type="match status" value="1"/>
</dbReference>
<evidence type="ECO:0000259" key="11">
    <source>
        <dbReference type="PROSITE" id="PS52040"/>
    </source>
</evidence>
<dbReference type="FunFam" id="3.90.199.10:FF:000001">
    <property type="entry name" value="DNA gyrase subunit A"/>
    <property type="match status" value="1"/>
</dbReference>
<dbReference type="Proteomes" id="UP001286174">
    <property type="component" value="Unassembled WGS sequence"/>
</dbReference>
<keyword evidence="6 8" id="KW-0238">DNA-binding</keyword>
<keyword evidence="5 8" id="KW-0799">Topoisomerase</keyword>
<dbReference type="SMART" id="SM00434">
    <property type="entry name" value="TOP4c"/>
    <property type="match status" value="1"/>
</dbReference>
<keyword evidence="7 8" id="KW-0413">Isomerase</keyword>
<comment type="catalytic activity">
    <reaction evidence="1 8 9">
        <text>ATP-dependent breakage, passage and rejoining of double-stranded DNA.</text>
        <dbReference type="EC" id="5.6.2.2"/>
    </reaction>
</comment>
<dbReference type="NCBIfam" id="TIGR01063">
    <property type="entry name" value="gyrA"/>
    <property type="match status" value="1"/>
</dbReference>
<dbReference type="SUPFAM" id="SSF56719">
    <property type="entry name" value="Type II DNA topoisomerase"/>
    <property type="match status" value="1"/>
</dbReference>
<evidence type="ECO:0000256" key="1">
    <source>
        <dbReference type="ARBA" id="ARBA00000185"/>
    </source>
</evidence>
<dbReference type="GO" id="GO:0006261">
    <property type="term" value="P:DNA-templated DNA replication"/>
    <property type="evidence" value="ECO:0007669"/>
    <property type="project" value="UniProtKB-UniRule"/>
</dbReference>
<dbReference type="FunFam" id="1.10.268.10:FF:000001">
    <property type="entry name" value="DNA gyrase subunit A"/>
    <property type="match status" value="1"/>
</dbReference>
<dbReference type="InterPro" id="IPR006691">
    <property type="entry name" value="GyrA/parC_rep"/>
</dbReference>
<dbReference type="PANTHER" id="PTHR43493">
    <property type="entry name" value="DNA GYRASE/TOPOISOMERASE SUBUNIT A"/>
    <property type="match status" value="1"/>
</dbReference>
<evidence type="ECO:0000256" key="10">
    <source>
        <dbReference type="SAM" id="MobiDB-lite"/>
    </source>
</evidence>
<dbReference type="AlphaFoldDB" id="A0AB35U296"/>
<dbReference type="InterPro" id="IPR050220">
    <property type="entry name" value="Type_II_DNA_Topoisomerases"/>
</dbReference>
<comment type="function">
    <text evidence="8">A type II topoisomerase that negatively supercoils closed circular double-stranded (ds) DNA in an ATP-dependent manner to modulate DNA topology and maintain chromosomes in an underwound state. Negative supercoiling favors strand separation, and DNA replication, transcription, recombination and repair, all of which involve strand separation. Also able to catalyze the interconversion of other topological isomers of dsDNA rings, including catenanes and knotted rings. Type II topoisomerases break and join 2 DNA strands simultaneously in an ATP-dependent manner.</text>
</comment>
<dbReference type="GO" id="GO:0006265">
    <property type="term" value="P:DNA topological change"/>
    <property type="evidence" value="ECO:0007669"/>
    <property type="project" value="UniProtKB-UniRule"/>
</dbReference>
<feature type="compositionally biased region" description="Basic and acidic residues" evidence="10">
    <location>
        <begin position="827"/>
        <end position="840"/>
    </location>
</feature>
<evidence type="ECO:0000256" key="5">
    <source>
        <dbReference type="ARBA" id="ARBA00023029"/>
    </source>
</evidence>
<dbReference type="Pfam" id="PF03989">
    <property type="entry name" value="DNA_gyraseA_C"/>
    <property type="match status" value="6"/>
</dbReference>
<dbReference type="GO" id="GO:0003677">
    <property type="term" value="F:DNA binding"/>
    <property type="evidence" value="ECO:0007669"/>
    <property type="project" value="UniProtKB-UniRule"/>
</dbReference>
<feature type="short sequence motif" description="GyrA-box" evidence="8">
    <location>
        <begin position="536"/>
        <end position="542"/>
    </location>
</feature>
<dbReference type="NCBIfam" id="NF004043">
    <property type="entry name" value="PRK05560.1"/>
    <property type="match status" value="1"/>
</dbReference>
<dbReference type="GO" id="GO:0005694">
    <property type="term" value="C:chromosome"/>
    <property type="evidence" value="ECO:0007669"/>
    <property type="project" value="InterPro"/>
</dbReference>
<keyword evidence="8" id="KW-0963">Cytoplasm</keyword>
<keyword evidence="13" id="KW-1185">Reference proteome</keyword>
<evidence type="ECO:0000313" key="13">
    <source>
        <dbReference type="Proteomes" id="UP001286174"/>
    </source>
</evidence>
<gene>
    <name evidence="8 12" type="primary">gyrA</name>
    <name evidence="12" type="ORF">MOZ60_01700</name>
</gene>
<dbReference type="GO" id="GO:0009330">
    <property type="term" value="C:DNA topoisomerase type II (double strand cut, ATP-hydrolyzing) complex"/>
    <property type="evidence" value="ECO:0007669"/>
    <property type="project" value="TreeGrafter"/>
</dbReference>
<protein>
    <recommendedName>
        <fullName evidence="8">DNA gyrase subunit A</fullName>
        <ecNumber evidence="8">5.6.2.2</ecNumber>
    </recommendedName>
</protein>
<dbReference type="InterPro" id="IPR002205">
    <property type="entry name" value="Topo_IIA_dom_A"/>
</dbReference>
<dbReference type="GO" id="GO:0005737">
    <property type="term" value="C:cytoplasm"/>
    <property type="evidence" value="ECO:0007669"/>
    <property type="project" value="UniProtKB-SubCell"/>
</dbReference>
<evidence type="ECO:0000256" key="6">
    <source>
        <dbReference type="ARBA" id="ARBA00023125"/>
    </source>
</evidence>
<dbReference type="NCBIfam" id="NF004044">
    <property type="entry name" value="PRK05561.1"/>
    <property type="match status" value="1"/>
</dbReference>
<dbReference type="EC" id="5.6.2.2" evidence="8"/>
<evidence type="ECO:0000256" key="2">
    <source>
        <dbReference type="ARBA" id="ARBA00008263"/>
    </source>
</evidence>
<feature type="active site" description="O-(5'-phospho-DNA)-tyrosine intermediate" evidence="8 9">
    <location>
        <position position="133"/>
    </location>
</feature>
<dbReference type="PANTHER" id="PTHR43493:SF5">
    <property type="entry name" value="DNA GYRASE SUBUNIT A, CHLOROPLASTIC_MITOCHONDRIAL"/>
    <property type="match status" value="1"/>
</dbReference>
<evidence type="ECO:0000256" key="8">
    <source>
        <dbReference type="HAMAP-Rule" id="MF_01897"/>
    </source>
</evidence>
<feature type="domain" description="Topo IIA-type catalytic" evidence="11">
    <location>
        <begin position="45"/>
        <end position="509"/>
    </location>
</feature>
<evidence type="ECO:0000256" key="9">
    <source>
        <dbReference type="PROSITE-ProRule" id="PRU01384"/>
    </source>
</evidence>
<keyword evidence="3 8" id="KW-0547">Nucleotide-binding</keyword>
<dbReference type="InterPro" id="IPR013760">
    <property type="entry name" value="Topo_IIA-like_dom_sf"/>
</dbReference>
<evidence type="ECO:0000313" key="12">
    <source>
        <dbReference type="EMBL" id="MDX8418804.1"/>
    </source>
</evidence>
<feature type="region of interest" description="Disordered" evidence="10">
    <location>
        <begin position="813"/>
        <end position="850"/>
    </location>
</feature>
<dbReference type="GO" id="GO:0005524">
    <property type="term" value="F:ATP binding"/>
    <property type="evidence" value="ECO:0007669"/>
    <property type="project" value="UniProtKB-UniRule"/>
</dbReference>
<evidence type="ECO:0000256" key="4">
    <source>
        <dbReference type="ARBA" id="ARBA00022840"/>
    </source>
</evidence>
<comment type="miscellaneous">
    <text evidence="8">Few gyrases are as efficient as E.coli at forming negative supercoils. Not all organisms have 2 type II topoisomerases; in organisms with a single type II topoisomerase this enzyme also has to decatenate newly replicated chromosomes.</text>
</comment>
<dbReference type="Gene3D" id="1.10.268.10">
    <property type="entry name" value="Topoisomerase, domain 3"/>
    <property type="match status" value="1"/>
</dbReference>
<dbReference type="CDD" id="cd00187">
    <property type="entry name" value="TOP4c"/>
    <property type="match status" value="1"/>
</dbReference>
<dbReference type="InterPro" id="IPR005743">
    <property type="entry name" value="GyrA"/>
</dbReference>
<evidence type="ECO:0000256" key="7">
    <source>
        <dbReference type="ARBA" id="ARBA00023235"/>
    </source>
</evidence>
<dbReference type="PROSITE" id="PS52040">
    <property type="entry name" value="TOPO_IIA"/>
    <property type="match status" value="1"/>
</dbReference>
<dbReference type="Gene3D" id="2.120.10.90">
    <property type="entry name" value="DNA gyrase/topoisomerase IV, subunit A, C-terminal"/>
    <property type="match status" value="1"/>
</dbReference>
<organism evidence="12 13">
    <name type="scientific">Grylomicrobium aquisgranensis</name>
    <dbReference type="NCBI Taxonomy" id="2926318"/>
    <lineage>
        <taxon>Bacteria</taxon>
        <taxon>Bacillati</taxon>
        <taxon>Bacillota</taxon>
        <taxon>Erysipelotrichia</taxon>
        <taxon>Erysipelotrichales</taxon>
        <taxon>Erysipelotrichaceae</taxon>
        <taxon>Grylomicrobium</taxon>
    </lineage>
</organism>
<name>A0AB35U296_9FIRM</name>
<comment type="caution">
    <text evidence="12">The sequence shown here is derived from an EMBL/GenBank/DDBJ whole genome shotgun (WGS) entry which is preliminary data.</text>
</comment>
<dbReference type="Gene3D" id="3.90.199.10">
    <property type="entry name" value="Topoisomerase II, domain 5"/>
    <property type="match status" value="1"/>
</dbReference>
<comment type="subcellular location">
    <subcellularLocation>
        <location evidence="8">Cytoplasm</location>
    </subcellularLocation>
</comment>
<keyword evidence="4 8" id="KW-0067">ATP-binding</keyword>
<dbReference type="InterPro" id="IPR013758">
    <property type="entry name" value="Topo_IIA_A/C_ab"/>
</dbReference>
<dbReference type="Pfam" id="PF00521">
    <property type="entry name" value="DNA_topoisoIV"/>
    <property type="match status" value="1"/>
</dbReference>
<dbReference type="HAMAP" id="MF_01897">
    <property type="entry name" value="GyrA"/>
    <property type="match status" value="1"/>
</dbReference>
<feature type="compositionally biased region" description="Acidic residues" evidence="10">
    <location>
        <begin position="841"/>
        <end position="850"/>
    </location>
</feature>
<dbReference type="InterPro" id="IPR013757">
    <property type="entry name" value="Topo_IIA_A_a_sf"/>
</dbReference>
<feature type="compositionally biased region" description="Acidic residues" evidence="10">
    <location>
        <begin position="817"/>
        <end position="826"/>
    </location>
</feature>
<comment type="subunit">
    <text evidence="8">Heterotetramer, composed of two GyrA and two GyrB chains. In the heterotetramer, GyrA contains the active site tyrosine that forms a transient covalent intermediate with DNA, while GyrB binds cofactors and catalyzes ATP hydrolysis.</text>
</comment>
<sequence>MGLDDFMEFDEENFDPGNITETDLSHEIRRDFLEYSMSVIVARALPDVRDGLKPVQRRILYAMYQMNNGPDKPYRKCARIVGDTMGKYHPHGDSSIYGALVYMAQDWNMREVLVDGHGNFGSMDGDGAAAMRYTEARMSKIAVEMLRDLDKETVDMQDNYDGEEKEPVVLPSRFPNLLVNGSMGIAVGMATNVAPHNLGEVIDGCVAVMDNPEMTAVELMQYIKGPDFPTGGYILGRSGIKRAFETGRGSIIMRGKTRIEDMPNGKKRIIIYEIPYAVNKATMVEKIAALAREKQIEGITDLRDESNMDGVRVVIELRKDVQPEVILNQLYKLSPLQSNFGVNNVVLFDGVPRTTSMKDMLVGYIKFQEEVITRRTQYDLKKASERAHILEGLRIAVDNLDAIIHTIRDSKDANEAMPRLMDGFGLDEIQAKAILDMQFRRLTGLEREKIENEYQDLLLKIADYQDILSHHERIVQILKDEMLEIKARYNTPRRSEIIDAPESMDDEDLIPVENVIVSLSSNGYVKRLTTDTYRVQNRGGKGIKGMELNHDDVIDQFINMSTHDYLLVFTNTGRVFRIKGYNIPEFSRTSKGIPMINIIPMDKTEKVKAMVPYADTGDDKVKYLFFATSNGLVKRTPISEFESIMKNGKKAITLRDDDELAFVKGTTGHNEIILAGSNGKAVRFAEDSIRPSGRGSMGVKGFNTDGSTVIGMALDSEGQYILTVSENGYGKKSLLSEYRQTNRGAKGVKAASINEKTGSLVCMKAVNGDEDCMIMTNDGIVIRISLKQVSVYSRSAAGVRLIHVSGDSKVQTISILEPEEDEETAETADKEKEVSAKEAETPETDDDSVK</sequence>
<dbReference type="FunFam" id="3.30.1360.40:FF:000002">
    <property type="entry name" value="DNA gyrase subunit A"/>
    <property type="match status" value="1"/>
</dbReference>
<dbReference type="SUPFAM" id="SSF101904">
    <property type="entry name" value="GyrA/ParC C-terminal domain-like"/>
    <property type="match status" value="1"/>
</dbReference>